<evidence type="ECO:0000313" key="10">
    <source>
        <dbReference type="EMBL" id="MXQ66327.1"/>
    </source>
</evidence>
<dbReference type="PRINTS" id="PR00344">
    <property type="entry name" value="BCTRLSENSOR"/>
</dbReference>
<comment type="caution">
    <text evidence="10">The sequence shown here is derived from an EMBL/GenBank/DDBJ whole genome shotgun (WGS) entry which is preliminary data.</text>
</comment>
<name>A0A6I4W880_9ACTN</name>
<protein>
    <recommendedName>
        <fullName evidence="3">histidine kinase</fullName>
        <ecNumber evidence="3">2.7.13.3</ecNumber>
    </recommendedName>
</protein>
<comment type="subcellular location">
    <subcellularLocation>
        <location evidence="2">Cell membrane</location>
    </subcellularLocation>
</comment>
<keyword evidence="5" id="KW-0808">Transferase</keyword>
<organism evidence="10 11">
    <name type="scientific">Actinomadura rayongensis</name>
    <dbReference type="NCBI Taxonomy" id="1429076"/>
    <lineage>
        <taxon>Bacteria</taxon>
        <taxon>Bacillati</taxon>
        <taxon>Actinomycetota</taxon>
        <taxon>Actinomycetes</taxon>
        <taxon>Streptosporangiales</taxon>
        <taxon>Thermomonosporaceae</taxon>
        <taxon>Actinomadura</taxon>
    </lineage>
</organism>
<keyword evidence="7" id="KW-0902">Two-component regulatory system</keyword>
<evidence type="ECO:0000256" key="8">
    <source>
        <dbReference type="SAM" id="Coils"/>
    </source>
</evidence>
<gene>
    <name evidence="10" type="ORF">GQ466_20115</name>
</gene>
<evidence type="ECO:0000256" key="2">
    <source>
        <dbReference type="ARBA" id="ARBA00004236"/>
    </source>
</evidence>
<dbReference type="Gene3D" id="3.30.565.10">
    <property type="entry name" value="Histidine kinase-like ATPase, C-terminal domain"/>
    <property type="match status" value="1"/>
</dbReference>
<dbReference type="PANTHER" id="PTHR43711:SF31">
    <property type="entry name" value="HISTIDINE KINASE"/>
    <property type="match status" value="1"/>
</dbReference>
<dbReference type="SMART" id="SM00387">
    <property type="entry name" value="HATPase_c"/>
    <property type="match status" value="1"/>
</dbReference>
<dbReference type="GO" id="GO:0000155">
    <property type="term" value="F:phosphorelay sensor kinase activity"/>
    <property type="evidence" value="ECO:0007669"/>
    <property type="project" value="InterPro"/>
</dbReference>
<dbReference type="CDD" id="cd00082">
    <property type="entry name" value="HisKA"/>
    <property type="match status" value="1"/>
</dbReference>
<feature type="coiled-coil region" evidence="8">
    <location>
        <begin position="138"/>
        <end position="204"/>
    </location>
</feature>
<comment type="catalytic activity">
    <reaction evidence="1">
        <text>ATP + protein L-histidine = ADP + protein N-phospho-L-histidine.</text>
        <dbReference type="EC" id="2.7.13.3"/>
    </reaction>
</comment>
<proteinExistence type="predicted"/>
<feature type="domain" description="Histidine kinase" evidence="9">
    <location>
        <begin position="221"/>
        <end position="436"/>
    </location>
</feature>
<sequence>MTAVVLLRFDVVDEAGVVALRQAGRAVAVAVGLDAPDQVRVATALSEMGRDLFQSGGGAAVTFRLDDGALVIDLARGPGGGPSGSGVRAGVRLMDEVVEDDANVRLVKRLPPGARRPGPAVLGPLRVRLERLVPLPALEELRTRNADLVEALAEVRRQSEELRSLNAELEDTNRGVLALYNEISAELEETNRGVVALYAELEEKSDLLVDASEAQSRFWATISHELRTPVNGIIGLARLLLDPAADPLTAEQRHQLGLITEAGATMLSLVNELLDMAKAERGLLEPHPALVDVPALLDRLAGLLAPMAEQSGVALVVDTARAPDVLVTDETMLTRVLRNVLANGLKFTDAGEVRATVRAEPGRVVFVVADTGRGIPEADRERVFEEFYQVPGAGGGGTGLGLAYARRLARILGGDLLLDSVLGEGTTVTLVLPRAEGGGAT</sequence>
<dbReference type="Gene3D" id="1.10.287.130">
    <property type="match status" value="1"/>
</dbReference>
<evidence type="ECO:0000256" key="3">
    <source>
        <dbReference type="ARBA" id="ARBA00012438"/>
    </source>
</evidence>
<accession>A0A6I4W880</accession>
<evidence type="ECO:0000256" key="6">
    <source>
        <dbReference type="ARBA" id="ARBA00022777"/>
    </source>
</evidence>
<evidence type="ECO:0000313" key="11">
    <source>
        <dbReference type="Proteomes" id="UP000431901"/>
    </source>
</evidence>
<evidence type="ECO:0000256" key="4">
    <source>
        <dbReference type="ARBA" id="ARBA00022553"/>
    </source>
</evidence>
<dbReference type="InterPro" id="IPR003661">
    <property type="entry name" value="HisK_dim/P_dom"/>
</dbReference>
<dbReference type="EC" id="2.7.13.3" evidence="3"/>
<keyword evidence="6 10" id="KW-0418">Kinase</keyword>
<dbReference type="InterPro" id="IPR036890">
    <property type="entry name" value="HATPase_C_sf"/>
</dbReference>
<dbReference type="RefSeq" id="WP_161104535.1">
    <property type="nucleotide sequence ID" value="NZ_JBHLYI010000007.1"/>
</dbReference>
<evidence type="ECO:0000259" key="9">
    <source>
        <dbReference type="PROSITE" id="PS50109"/>
    </source>
</evidence>
<dbReference type="EMBL" id="WUTW01000004">
    <property type="protein sequence ID" value="MXQ66327.1"/>
    <property type="molecule type" value="Genomic_DNA"/>
</dbReference>
<dbReference type="SUPFAM" id="SSF55874">
    <property type="entry name" value="ATPase domain of HSP90 chaperone/DNA topoisomerase II/histidine kinase"/>
    <property type="match status" value="1"/>
</dbReference>
<dbReference type="Pfam" id="PF02518">
    <property type="entry name" value="HATPase_c"/>
    <property type="match status" value="1"/>
</dbReference>
<keyword evidence="11" id="KW-1185">Reference proteome</keyword>
<dbReference type="InterPro" id="IPR005467">
    <property type="entry name" value="His_kinase_dom"/>
</dbReference>
<dbReference type="SUPFAM" id="SSF47384">
    <property type="entry name" value="Homodimeric domain of signal transducing histidine kinase"/>
    <property type="match status" value="1"/>
</dbReference>
<evidence type="ECO:0000256" key="5">
    <source>
        <dbReference type="ARBA" id="ARBA00022679"/>
    </source>
</evidence>
<dbReference type="PANTHER" id="PTHR43711">
    <property type="entry name" value="TWO-COMPONENT HISTIDINE KINASE"/>
    <property type="match status" value="1"/>
</dbReference>
<dbReference type="InterPro" id="IPR004358">
    <property type="entry name" value="Sig_transdc_His_kin-like_C"/>
</dbReference>
<dbReference type="InterPro" id="IPR036097">
    <property type="entry name" value="HisK_dim/P_sf"/>
</dbReference>
<keyword evidence="4" id="KW-0597">Phosphoprotein</keyword>
<dbReference type="AlphaFoldDB" id="A0A6I4W880"/>
<evidence type="ECO:0000256" key="1">
    <source>
        <dbReference type="ARBA" id="ARBA00000085"/>
    </source>
</evidence>
<reference evidence="10 11" key="1">
    <citation type="submission" date="2019-12" db="EMBL/GenBank/DDBJ databases">
        <title>Nocardia macrotermitis sp. nov. and Nocardia aurantia sp. nov., isolated from the gut of the fungus growing-termite Macrotermes natalensis.</title>
        <authorList>
            <person name="Christine B."/>
            <person name="Rene B."/>
        </authorList>
    </citation>
    <scope>NUCLEOTIDE SEQUENCE [LARGE SCALE GENOMIC DNA]</scope>
    <source>
        <strain evidence="10 11">DSM 102126</strain>
    </source>
</reference>
<dbReference type="Pfam" id="PF00512">
    <property type="entry name" value="HisKA"/>
    <property type="match status" value="1"/>
</dbReference>
<evidence type="ECO:0000256" key="7">
    <source>
        <dbReference type="ARBA" id="ARBA00023012"/>
    </source>
</evidence>
<dbReference type="OrthoDB" id="340764at2"/>
<keyword evidence="8" id="KW-0175">Coiled coil</keyword>
<dbReference type="PROSITE" id="PS50109">
    <property type="entry name" value="HIS_KIN"/>
    <property type="match status" value="1"/>
</dbReference>
<dbReference type="Proteomes" id="UP000431901">
    <property type="component" value="Unassembled WGS sequence"/>
</dbReference>
<dbReference type="InterPro" id="IPR003594">
    <property type="entry name" value="HATPase_dom"/>
</dbReference>
<dbReference type="GO" id="GO:0005886">
    <property type="term" value="C:plasma membrane"/>
    <property type="evidence" value="ECO:0007669"/>
    <property type="project" value="UniProtKB-SubCell"/>
</dbReference>
<dbReference type="InterPro" id="IPR050736">
    <property type="entry name" value="Sensor_HK_Regulatory"/>
</dbReference>
<dbReference type="SMART" id="SM00388">
    <property type="entry name" value="HisKA"/>
    <property type="match status" value="1"/>
</dbReference>